<dbReference type="PIRSF" id="PIRSF005859">
    <property type="entry name" value="PBR"/>
    <property type="match status" value="1"/>
</dbReference>
<dbReference type="AlphaFoldDB" id="K6GJH6"/>
<dbReference type="STRING" id="1208365.B273_0073"/>
<dbReference type="PANTHER" id="PTHR10057:SF0">
    <property type="entry name" value="TRANSLOCATOR PROTEIN"/>
    <property type="match status" value="1"/>
</dbReference>
<dbReference type="InterPro" id="IPR004307">
    <property type="entry name" value="TspO_MBR"/>
</dbReference>
<keyword evidence="5 6" id="KW-0472">Membrane</keyword>
<evidence type="ECO:0000313" key="8">
    <source>
        <dbReference type="Proteomes" id="UP000010310"/>
    </source>
</evidence>
<dbReference type="GO" id="GO:0033013">
    <property type="term" value="P:tetrapyrrole metabolic process"/>
    <property type="evidence" value="ECO:0007669"/>
    <property type="project" value="UniProtKB-ARBA"/>
</dbReference>
<keyword evidence="3 6" id="KW-0812">Transmembrane</keyword>
<feature type="transmembrane region" description="Helical" evidence="6">
    <location>
        <begin position="137"/>
        <end position="158"/>
    </location>
</feature>
<gene>
    <name evidence="7" type="ORF">B273_0073</name>
</gene>
<evidence type="ECO:0000256" key="2">
    <source>
        <dbReference type="ARBA" id="ARBA00007524"/>
    </source>
</evidence>
<sequence>MPDIQSAPYLLKKNNQMKFLLPALVLVTSIIGSIANINITSDSWYDELIKSSLNPPGFVFGIVWPILYLLMAIVSFQASEKIWKLFILQLILNAAWSWIFFYFQAPIIALLDIVFLLVINLKILSQLRSLSTLLFSLYLPYLLWLFFAAFLNISIIYLN</sequence>
<evidence type="ECO:0000313" key="7">
    <source>
        <dbReference type="EMBL" id="EKO37171.1"/>
    </source>
</evidence>
<comment type="subcellular location">
    <subcellularLocation>
        <location evidence="1">Membrane</location>
        <topology evidence="1">Multi-pass membrane protein</topology>
    </subcellularLocation>
</comment>
<dbReference type="Gene3D" id="1.20.1260.100">
    <property type="entry name" value="TspO/MBR protein"/>
    <property type="match status" value="1"/>
</dbReference>
<feature type="transmembrane region" description="Helical" evidence="6">
    <location>
        <begin position="107"/>
        <end position="125"/>
    </location>
</feature>
<dbReference type="EMBL" id="AMWX01000001">
    <property type="protein sequence ID" value="EKO37171.1"/>
    <property type="molecule type" value="Genomic_DNA"/>
</dbReference>
<feature type="transmembrane region" description="Helical" evidence="6">
    <location>
        <begin position="57"/>
        <end position="76"/>
    </location>
</feature>
<comment type="caution">
    <text evidence="7">The sequence shown here is derived from an EMBL/GenBank/DDBJ whole genome shotgun (WGS) entry which is preliminary data.</text>
</comment>
<accession>K6GJH6</accession>
<evidence type="ECO:0000256" key="6">
    <source>
        <dbReference type="SAM" id="Phobius"/>
    </source>
</evidence>
<evidence type="ECO:0000256" key="3">
    <source>
        <dbReference type="ARBA" id="ARBA00022692"/>
    </source>
</evidence>
<keyword evidence="8" id="KW-1185">Reference proteome</keyword>
<name>K6GJH6_9GAMM</name>
<dbReference type="GO" id="GO:0016020">
    <property type="term" value="C:membrane"/>
    <property type="evidence" value="ECO:0007669"/>
    <property type="project" value="UniProtKB-SubCell"/>
</dbReference>
<comment type="similarity">
    <text evidence="2">Belongs to the TspO/BZRP family.</text>
</comment>
<evidence type="ECO:0000256" key="1">
    <source>
        <dbReference type="ARBA" id="ARBA00004141"/>
    </source>
</evidence>
<evidence type="ECO:0000256" key="4">
    <source>
        <dbReference type="ARBA" id="ARBA00022989"/>
    </source>
</evidence>
<evidence type="ECO:0000256" key="5">
    <source>
        <dbReference type="ARBA" id="ARBA00023136"/>
    </source>
</evidence>
<dbReference type="PANTHER" id="PTHR10057">
    <property type="entry name" value="PERIPHERAL-TYPE BENZODIAZEPINE RECEPTOR"/>
    <property type="match status" value="1"/>
</dbReference>
<organism evidence="7 8">
    <name type="scientific">SAR86 cluster bacterium SAR86E</name>
    <dbReference type="NCBI Taxonomy" id="1208365"/>
    <lineage>
        <taxon>Bacteria</taxon>
        <taxon>Pseudomonadati</taxon>
        <taxon>Pseudomonadota</taxon>
        <taxon>Gammaproteobacteria</taxon>
        <taxon>SAR86 cluster</taxon>
    </lineage>
</organism>
<dbReference type="CDD" id="cd15904">
    <property type="entry name" value="TSPO_MBR"/>
    <property type="match status" value="1"/>
</dbReference>
<dbReference type="FunFam" id="1.20.1260.100:FF:000001">
    <property type="entry name" value="translocator protein 2"/>
    <property type="match status" value="1"/>
</dbReference>
<feature type="transmembrane region" description="Helical" evidence="6">
    <location>
        <begin position="19"/>
        <end position="37"/>
    </location>
</feature>
<protein>
    <submittedName>
        <fullName evidence="7">TspO/MBR family protein</fullName>
    </submittedName>
</protein>
<reference evidence="7 8" key="1">
    <citation type="submission" date="2012-09" db="EMBL/GenBank/DDBJ databases">
        <authorList>
            <person name="Dupont C.L."/>
            <person name="Rusch D.B."/>
            <person name="Lombardo M.-J."/>
            <person name="Novotny M."/>
            <person name="Yee-Greenbaum J."/>
            <person name="Laskin R."/>
        </authorList>
    </citation>
    <scope>NUCLEOTIDE SEQUENCE [LARGE SCALE GENOMIC DNA]</scope>
    <source>
        <strain evidence="7">SAR86E</strain>
    </source>
</reference>
<dbReference type="Proteomes" id="UP000010310">
    <property type="component" value="Unassembled WGS sequence"/>
</dbReference>
<keyword evidence="4 6" id="KW-1133">Transmembrane helix</keyword>
<dbReference type="Pfam" id="PF03073">
    <property type="entry name" value="TspO_MBR"/>
    <property type="match status" value="1"/>
</dbReference>
<proteinExistence type="inferred from homology"/>
<dbReference type="InterPro" id="IPR038330">
    <property type="entry name" value="TspO/MBR-related_sf"/>
</dbReference>